<feature type="compositionally biased region" description="Basic and acidic residues" evidence="1">
    <location>
        <begin position="9"/>
        <end position="21"/>
    </location>
</feature>
<protein>
    <submittedName>
        <fullName evidence="2">Uncharacterized protein</fullName>
    </submittedName>
</protein>
<sequence>MGHLGPQRAKRDEYESAHNTHEVPMNQTSRVTHFSDSLIGAELDENTFETKAINAFVSSIIRATTYNGIDESKKDKSAVIENMLV</sequence>
<gene>
    <name evidence="2" type="ORF">NPIL_57421</name>
</gene>
<organism evidence="2 3">
    <name type="scientific">Nephila pilipes</name>
    <name type="common">Giant wood spider</name>
    <name type="synonym">Nephila maculata</name>
    <dbReference type="NCBI Taxonomy" id="299642"/>
    <lineage>
        <taxon>Eukaryota</taxon>
        <taxon>Metazoa</taxon>
        <taxon>Ecdysozoa</taxon>
        <taxon>Arthropoda</taxon>
        <taxon>Chelicerata</taxon>
        <taxon>Arachnida</taxon>
        <taxon>Araneae</taxon>
        <taxon>Araneomorphae</taxon>
        <taxon>Entelegynae</taxon>
        <taxon>Araneoidea</taxon>
        <taxon>Nephilidae</taxon>
        <taxon>Nephila</taxon>
    </lineage>
</organism>
<proteinExistence type="predicted"/>
<evidence type="ECO:0000256" key="1">
    <source>
        <dbReference type="SAM" id="MobiDB-lite"/>
    </source>
</evidence>
<dbReference type="AlphaFoldDB" id="A0A8X6NGD4"/>
<comment type="caution">
    <text evidence="2">The sequence shown here is derived from an EMBL/GenBank/DDBJ whole genome shotgun (WGS) entry which is preliminary data.</text>
</comment>
<reference evidence="2" key="1">
    <citation type="submission" date="2020-08" db="EMBL/GenBank/DDBJ databases">
        <title>Multicomponent nature underlies the extraordinary mechanical properties of spider dragline silk.</title>
        <authorList>
            <person name="Kono N."/>
            <person name="Nakamura H."/>
            <person name="Mori M."/>
            <person name="Yoshida Y."/>
            <person name="Ohtoshi R."/>
            <person name="Malay A.D."/>
            <person name="Moran D.A.P."/>
            <person name="Tomita M."/>
            <person name="Numata K."/>
            <person name="Arakawa K."/>
        </authorList>
    </citation>
    <scope>NUCLEOTIDE SEQUENCE</scope>
</reference>
<evidence type="ECO:0000313" key="2">
    <source>
        <dbReference type="EMBL" id="GFT12133.1"/>
    </source>
</evidence>
<evidence type="ECO:0000313" key="3">
    <source>
        <dbReference type="Proteomes" id="UP000887013"/>
    </source>
</evidence>
<name>A0A8X6NGD4_NEPPI</name>
<feature type="region of interest" description="Disordered" evidence="1">
    <location>
        <begin position="1"/>
        <end position="31"/>
    </location>
</feature>
<accession>A0A8X6NGD4</accession>
<dbReference type="Proteomes" id="UP000887013">
    <property type="component" value="Unassembled WGS sequence"/>
</dbReference>
<keyword evidence="3" id="KW-1185">Reference proteome</keyword>
<dbReference type="EMBL" id="BMAW01009120">
    <property type="protein sequence ID" value="GFT12133.1"/>
    <property type="molecule type" value="Genomic_DNA"/>
</dbReference>